<dbReference type="Proteomes" id="UP001597013">
    <property type="component" value="Unassembled WGS sequence"/>
</dbReference>
<evidence type="ECO:0008006" key="3">
    <source>
        <dbReference type="Google" id="ProtNLM"/>
    </source>
</evidence>
<comment type="caution">
    <text evidence="1">The sequence shown here is derived from an EMBL/GenBank/DDBJ whole genome shotgun (WGS) entry which is preliminary data.</text>
</comment>
<evidence type="ECO:0000313" key="1">
    <source>
        <dbReference type="EMBL" id="MFD1063694.1"/>
    </source>
</evidence>
<protein>
    <recommendedName>
        <fullName evidence="3">Polyketide cyclase / dehydrase and lipid transport</fullName>
    </recommendedName>
</protein>
<sequence length="181" mass="20943">MIIAIILAILVIVAIFKKGIPTLHAHWNTLIDEFDYSTKDFYEKLTEELKSHGIEKIRITSKLISTGNAMSRKRLYLRVSWKNYTYDCCLAPYGKGTFISWWMYSKKTGFELLVSKIPFVGGYLVRAFFPVTYYTVDTSSMFMTYAQSSVVKVIDDITKEKGVRSLTEADKKPIMRDIFNR</sequence>
<reference evidence="2" key="1">
    <citation type="journal article" date="2019" name="Int. J. Syst. Evol. Microbiol.">
        <title>The Global Catalogue of Microorganisms (GCM) 10K type strain sequencing project: providing services to taxonomists for standard genome sequencing and annotation.</title>
        <authorList>
            <consortium name="The Broad Institute Genomics Platform"/>
            <consortium name="The Broad Institute Genome Sequencing Center for Infectious Disease"/>
            <person name="Wu L."/>
            <person name="Ma J."/>
        </authorList>
    </citation>
    <scope>NUCLEOTIDE SEQUENCE [LARGE SCALE GENOMIC DNA]</scope>
    <source>
        <strain evidence="2">CCUG 62215</strain>
    </source>
</reference>
<proteinExistence type="predicted"/>
<dbReference type="EMBL" id="JBHTJL010000015">
    <property type="protein sequence ID" value="MFD1063694.1"/>
    <property type="molecule type" value="Genomic_DNA"/>
</dbReference>
<gene>
    <name evidence="1" type="ORF">ACFQ1Q_10595</name>
</gene>
<name>A0ABW3N7Q5_9FLAO</name>
<keyword evidence="2" id="KW-1185">Reference proteome</keyword>
<organism evidence="1 2">
    <name type="scientific">Winogradskyella litorisediminis</name>
    <dbReference type="NCBI Taxonomy" id="1156618"/>
    <lineage>
        <taxon>Bacteria</taxon>
        <taxon>Pseudomonadati</taxon>
        <taxon>Bacteroidota</taxon>
        <taxon>Flavobacteriia</taxon>
        <taxon>Flavobacteriales</taxon>
        <taxon>Flavobacteriaceae</taxon>
        <taxon>Winogradskyella</taxon>
    </lineage>
</organism>
<evidence type="ECO:0000313" key="2">
    <source>
        <dbReference type="Proteomes" id="UP001597013"/>
    </source>
</evidence>
<dbReference type="RefSeq" id="WP_386131033.1">
    <property type="nucleotide sequence ID" value="NZ_JBHTJL010000015.1"/>
</dbReference>
<accession>A0ABW3N7Q5</accession>